<dbReference type="SUPFAM" id="SSF54556">
    <property type="entry name" value="Chitinase insertion domain"/>
    <property type="match status" value="1"/>
</dbReference>
<dbReference type="PANTHER" id="PTHR11177">
    <property type="entry name" value="CHITINASE"/>
    <property type="match status" value="1"/>
</dbReference>
<dbReference type="InterPro" id="IPR011583">
    <property type="entry name" value="Chitinase_II/V-like_cat"/>
</dbReference>
<dbReference type="GO" id="GO:0008061">
    <property type="term" value="F:chitin binding"/>
    <property type="evidence" value="ECO:0007669"/>
    <property type="project" value="InterPro"/>
</dbReference>
<keyword evidence="15" id="KW-1185">Reference proteome</keyword>
<dbReference type="AlphaFoldDB" id="A0AAN9YUT5"/>
<evidence type="ECO:0000256" key="10">
    <source>
        <dbReference type="ARBA" id="ARBA00023326"/>
    </source>
</evidence>
<comment type="catalytic activity">
    <reaction evidence="1">
        <text>Random endo-hydrolysis of N-acetyl-beta-D-glucosaminide (1-&gt;4)-beta-linkages in chitin and chitodextrins.</text>
        <dbReference type="EC" id="3.2.1.14"/>
    </reaction>
</comment>
<dbReference type="Pfam" id="PF00704">
    <property type="entry name" value="Glyco_hydro_18"/>
    <property type="match status" value="1"/>
</dbReference>
<dbReference type="PROSITE" id="PS51910">
    <property type="entry name" value="GH18_2"/>
    <property type="match status" value="1"/>
</dbReference>
<dbReference type="GO" id="GO:0005576">
    <property type="term" value="C:extracellular region"/>
    <property type="evidence" value="ECO:0007669"/>
    <property type="project" value="UniProtKB-SubCell"/>
</dbReference>
<protein>
    <recommendedName>
        <fullName evidence="4">chitinase</fullName>
        <ecNumber evidence="4">3.2.1.14</ecNumber>
    </recommendedName>
</protein>
<evidence type="ECO:0000259" key="13">
    <source>
        <dbReference type="PROSITE" id="PS51910"/>
    </source>
</evidence>
<keyword evidence="8" id="KW-0119">Carbohydrate metabolism</keyword>
<dbReference type="Gene3D" id="3.20.20.80">
    <property type="entry name" value="Glycosidases"/>
    <property type="match status" value="1"/>
</dbReference>
<feature type="signal peptide" evidence="12">
    <location>
        <begin position="1"/>
        <end position="23"/>
    </location>
</feature>
<dbReference type="InterPro" id="IPR001223">
    <property type="entry name" value="Glyco_hydro18_cat"/>
</dbReference>
<keyword evidence="12" id="KW-0732">Signal</keyword>
<dbReference type="GO" id="GO:0008843">
    <property type="term" value="F:endochitinase activity"/>
    <property type="evidence" value="ECO:0007669"/>
    <property type="project" value="UniProtKB-EC"/>
</dbReference>
<evidence type="ECO:0000256" key="7">
    <source>
        <dbReference type="ARBA" id="ARBA00023024"/>
    </source>
</evidence>
<evidence type="ECO:0000256" key="6">
    <source>
        <dbReference type="ARBA" id="ARBA00022801"/>
    </source>
</evidence>
<evidence type="ECO:0000256" key="8">
    <source>
        <dbReference type="ARBA" id="ARBA00023277"/>
    </source>
</evidence>
<evidence type="ECO:0000313" key="14">
    <source>
        <dbReference type="EMBL" id="KAK7755402.1"/>
    </source>
</evidence>
<evidence type="ECO:0000256" key="5">
    <source>
        <dbReference type="ARBA" id="ARBA00022525"/>
    </source>
</evidence>
<evidence type="ECO:0000256" key="2">
    <source>
        <dbReference type="ARBA" id="ARBA00004613"/>
    </source>
</evidence>
<dbReference type="PANTHER" id="PTHR11177:SF384">
    <property type="entry name" value="CHITINASE"/>
    <property type="match status" value="1"/>
</dbReference>
<dbReference type="PROSITE" id="PS01095">
    <property type="entry name" value="GH18_1"/>
    <property type="match status" value="1"/>
</dbReference>
<dbReference type="InterPro" id="IPR029070">
    <property type="entry name" value="Chitinase_insertion_sf"/>
</dbReference>
<dbReference type="InterPro" id="IPR050314">
    <property type="entry name" value="Glycosyl_Hydrlase_18"/>
</dbReference>
<keyword evidence="5" id="KW-0964">Secreted</keyword>
<sequence>MQTHVFWALALILFDAFLSGVEANHTQPARLRPKRRHLNAVYYANYDSVYSPRQLPVADVTHIYYAFASVNANGTVSGGNPQIDTKQMTFGKGSITAESLALSPAGRIAPALKRQHSNQTSNVAYGAVQQLFYFKTQKRNLKVLVSIGGGSAKTKFQSAAANDTSRATFCRTAVKLTTDWGFDGIDIDWEYPTAAIDRANYVKLLRACTLAFNTYSLAHRLNYKFTISVAISAKKSNYVAVDVPAMEPYVHLWNLLAYDYSGNYSGVSTHQSNVFMNDGATDVATDDAVTYYLGQGMTPRKLQIGLPLYGRSFENTAGLAQAFTGIGTGGKQLSGRTEAGVYYNNQLPKAGATEMYDSIAQAGYSYDATAREFVSYETEQSVDYKALYLQQRGLGGAFFFEARGDRSGADSRVVEMSTALGVLDNGRNNLQYPTSQYTNIRNRRPLGTA</sequence>
<comment type="subcellular location">
    <subcellularLocation>
        <location evidence="2">Secreted</location>
    </subcellularLocation>
</comment>
<evidence type="ECO:0000256" key="11">
    <source>
        <dbReference type="RuleBase" id="RU000489"/>
    </source>
</evidence>
<proteinExistence type="inferred from homology"/>
<dbReference type="EC" id="3.2.1.14" evidence="4"/>
<keyword evidence="7" id="KW-0146">Chitin degradation</keyword>
<dbReference type="SUPFAM" id="SSF51445">
    <property type="entry name" value="(Trans)glycosidases"/>
    <property type="match status" value="1"/>
</dbReference>
<evidence type="ECO:0000256" key="9">
    <source>
        <dbReference type="ARBA" id="ARBA00023295"/>
    </source>
</evidence>
<dbReference type="InterPro" id="IPR017853">
    <property type="entry name" value="GH"/>
</dbReference>
<evidence type="ECO:0000256" key="1">
    <source>
        <dbReference type="ARBA" id="ARBA00000822"/>
    </source>
</evidence>
<name>A0AAN9YUT5_9PEZI</name>
<evidence type="ECO:0000256" key="3">
    <source>
        <dbReference type="ARBA" id="ARBA00008682"/>
    </source>
</evidence>
<dbReference type="Gene3D" id="3.10.50.10">
    <property type="match status" value="1"/>
</dbReference>
<dbReference type="Proteomes" id="UP001320420">
    <property type="component" value="Unassembled WGS sequence"/>
</dbReference>
<dbReference type="InterPro" id="IPR001579">
    <property type="entry name" value="Glyco_hydro_18_chit_AS"/>
</dbReference>
<evidence type="ECO:0000256" key="4">
    <source>
        <dbReference type="ARBA" id="ARBA00012729"/>
    </source>
</evidence>
<evidence type="ECO:0000256" key="12">
    <source>
        <dbReference type="SAM" id="SignalP"/>
    </source>
</evidence>
<dbReference type="EMBL" id="JAKJXP020000013">
    <property type="protein sequence ID" value="KAK7755402.1"/>
    <property type="molecule type" value="Genomic_DNA"/>
</dbReference>
<gene>
    <name evidence="14" type="primary">CHT4_1</name>
    <name evidence="14" type="ORF">SLS62_002629</name>
</gene>
<dbReference type="GO" id="GO:0000272">
    <property type="term" value="P:polysaccharide catabolic process"/>
    <property type="evidence" value="ECO:0007669"/>
    <property type="project" value="UniProtKB-KW"/>
</dbReference>
<keyword evidence="9 11" id="KW-0326">Glycosidase</keyword>
<dbReference type="SMART" id="SM00636">
    <property type="entry name" value="Glyco_18"/>
    <property type="match status" value="1"/>
</dbReference>
<feature type="domain" description="GH18" evidence="13">
    <location>
        <begin position="37"/>
        <end position="423"/>
    </location>
</feature>
<comment type="similarity">
    <text evidence="3">Belongs to the glycosyl hydrolase 18 family. Chitinase class V subfamily.</text>
</comment>
<evidence type="ECO:0000313" key="15">
    <source>
        <dbReference type="Proteomes" id="UP001320420"/>
    </source>
</evidence>
<keyword evidence="10" id="KW-0624">Polysaccharide degradation</keyword>
<dbReference type="GO" id="GO:0006032">
    <property type="term" value="P:chitin catabolic process"/>
    <property type="evidence" value="ECO:0007669"/>
    <property type="project" value="UniProtKB-KW"/>
</dbReference>
<keyword evidence="6 11" id="KW-0378">Hydrolase</keyword>
<accession>A0AAN9YUT5</accession>
<reference evidence="14 15" key="1">
    <citation type="submission" date="2024-02" db="EMBL/GenBank/DDBJ databases">
        <title>De novo assembly and annotation of 12 fungi associated with fruit tree decline syndrome in Ontario, Canada.</title>
        <authorList>
            <person name="Sulman M."/>
            <person name="Ellouze W."/>
            <person name="Ilyukhin E."/>
        </authorList>
    </citation>
    <scope>NUCLEOTIDE SEQUENCE [LARGE SCALE GENOMIC DNA]</scope>
    <source>
        <strain evidence="14 15">M11/M66-122</strain>
    </source>
</reference>
<comment type="caution">
    <text evidence="14">The sequence shown here is derived from an EMBL/GenBank/DDBJ whole genome shotgun (WGS) entry which is preliminary data.</text>
</comment>
<organism evidence="14 15">
    <name type="scientific">Diatrype stigma</name>
    <dbReference type="NCBI Taxonomy" id="117547"/>
    <lineage>
        <taxon>Eukaryota</taxon>
        <taxon>Fungi</taxon>
        <taxon>Dikarya</taxon>
        <taxon>Ascomycota</taxon>
        <taxon>Pezizomycotina</taxon>
        <taxon>Sordariomycetes</taxon>
        <taxon>Xylariomycetidae</taxon>
        <taxon>Xylariales</taxon>
        <taxon>Diatrypaceae</taxon>
        <taxon>Diatrype</taxon>
    </lineage>
</organism>
<feature type="chain" id="PRO_5042889850" description="chitinase" evidence="12">
    <location>
        <begin position="24"/>
        <end position="449"/>
    </location>
</feature>